<dbReference type="SMART" id="SM00320">
    <property type="entry name" value="WD40"/>
    <property type="match status" value="3"/>
</dbReference>
<dbReference type="InterPro" id="IPR001680">
    <property type="entry name" value="WD40_rpt"/>
</dbReference>
<dbReference type="EMBL" id="OB662535">
    <property type="protein sequence ID" value="CAD7230206.1"/>
    <property type="molecule type" value="Genomic_DNA"/>
</dbReference>
<dbReference type="PROSITE" id="PS50294">
    <property type="entry name" value="WD_REPEATS_REGION"/>
    <property type="match status" value="1"/>
</dbReference>
<dbReference type="SUPFAM" id="SSF50978">
    <property type="entry name" value="WD40 repeat-like"/>
    <property type="match status" value="1"/>
</dbReference>
<dbReference type="FunFam" id="2.130.10.10:FF:001898">
    <property type="entry name" value="Ribosome biogenesis protein WDR12 homolog"/>
    <property type="match status" value="1"/>
</dbReference>
<organism evidence="1">
    <name type="scientific">Cyprideis torosa</name>
    <dbReference type="NCBI Taxonomy" id="163714"/>
    <lineage>
        <taxon>Eukaryota</taxon>
        <taxon>Metazoa</taxon>
        <taxon>Ecdysozoa</taxon>
        <taxon>Arthropoda</taxon>
        <taxon>Crustacea</taxon>
        <taxon>Oligostraca</taxon>
        <taxon>Ostracoda</taxon>
        <taxon>Podocopa</taxon>
        <taxon>Podocopida</taxon>
        <taxon>Cytherocopina</taxon>
        <taxon>Cytheroidea</taxon>
        <taxon>Cytherideidae</taxon>
        <taxon>Cyprideis</taxon>
    </lineage>
</organism>
<proteinExistence type="predicted"/>
<protein>
    <submittedName>
        <fullName evidence="1">Uncharacterized protein</fullName>
    </submittedName>
</protein>
<dbReference type="InterPro" id="IPR036322">
    <property type="entry name" value="WD40_repeat_dom_sf"/>
</dbReference>
<sequence length="142" mass="15905">MVCLSFQLGSQTSSVVGNKSFFDADWRPQSNLIITASADRHVRLYDPRSKEGALVKSTFTGHTAWVSCVRWSTLHEHLFISGGYDKVLRLWDIRSPRATLYDMEGHMDKILCCDWSNPEFLVSGGADDSVKMFTVGEKARGA</sequence>
<dbReference type="PANTHER" id="PTHR19855">
    <property type="entry name" value="WD40 REPEAT PROTEIN 12, 37"/>
    <property type="match status" value="1"/>
</dbReference>
<dbReference type="PANTHER" id="PTHR19855:SF11">
    <property type="entry name" value="RIBOSOME BIOGENESIS PROTEIN WDR12"/>
    <property type="match status" value="1"/>
</dbReference>
<name>A0A7R8WEK8_9CRUS</name>
<reference evidence="1" key="1">
    <citation type="submission" date="2020-11" db="EMBL/GenBank/DDBJ databases">
        <authorList>
            <person name="Tran Van P."/>
        </authorList>
    </citation>
    <scope>NUCLEOTIDE SEQUENCE</scope>
</reference>
<dbReference type="InterPro" id="IPR015943">
    <property type="entry name" value="WD40/YVTN_repeat-like_dom_sf"/>
</dbReference>
<dbReference type="Gene3D" id="2.130.10.10">
    <property type="entry name" value="YVTN repeat-like/Quinoprotein amine dehydrogenase"/>
    <property type="match status" value="1"/>
</dbReference>
<dbReference type="AlphaFoldDB" id="A0A7R8WEK8"/>
<accession>A0A7R8WEK8</accession>
<evidence type="ECO:0000313" key="1">
    <source>
        <dbReference type="EMBL" id="CAD7230206.1"/>
    </source>
</evidence>
<gene>
    <name evidence="1" type="ORF">CTOB1V02_LOCUS8068</name>
</gene>
<dbReference type="Pfam" id="PF00400">
    <property type="entry name" value="WD40"/>
    <property type="match status" value="3"/>
</dbReference>
<dbReference type="PROSITE" id="PS50082">
    <property type="entry name" value="WD_REPEATS_2"/>
    <property type="match status" value="1"/>
</dbReference>
<dbReference type="OrthoDB" id="10251381at2759"/>